<reference evidence="2 3" key="1">
    <citation type="submission" date="2019-04" db="EMBL/GenBank/DDBJ databases">
        <title>Pedobacter sp. AR-2-6 sp. nov., isolated from Arctic soil.</title>
        <authorList>
            <person name="Dahal R.H."/>
            <person name="Kim D.-U."/>
        </authorList>
    </citation>
    <scope>NUCLEOTIDE SEQUENCE [LARGE SCALE GENOMIC DNA]</scope>
    <source>
        <strain evidence="2 3">AR-2-6</strain>
    </source>
</reference>
<dbReference type="InterPro" id="IPR008969">
    <property type="entry name" value="CarboxyPept-like_regulatory"/>
</dbReference>
<evidence type="ECO:0008006" key="4">
    <source>
        <dbReference type="Google" id="ProtNLM"/>
    </source>
</evidence>
<dbReference type="AlphaFoldDB" id="A0A4U1C8Q6"/>
<evidence type="ECO:0000256" key="1">
    <source>
        <dbReference type="SAM" id="Phobius"/>
    </source>
</evidence>
<name>A0A4U1C8Q6_9SPHI</name>
<evidence type="ECO:0000313" key="2">
    <source>
        <dbReference type="EMBL" id="TKC01961.1"/>
    </source>
</evidence>
<protein>
    <recommendedName>
        <fullName evidence="4">CarboxypepD_reg-like domain-containing protein</fullName>
    </recommendedName>
</protein>
<sequence length="406" mass="44586">MKKTVSYNEWLDIDELEDYLDGKLDAKAMHRVEKLSLEDPFVAEALAGLSQSPKRTQSLSFLQKQLAERIAQKPIVKKRWAITSQRLSIASAAAVLFIAVCILFWMKGNKRQEMLATNEPKKVDVTIAPQVAKEKTDTNSVLTKEIVISTPTIAKSALKKETDKVALIKNAPVVATNDEAVRASSPIASRMAEQKAVAQELEVITLAKEKTQTQARSAVTTLPSKADGIMPGQFKGKVVSKDTGMPIEGAIVRLEGSDRGTTTDRKGEFKLTADSTQNQKLTVGFSGFSTTEVGVKSNQPVNVLLESNRTALADFVVSKNNVSPLGGWDNYQKYLKANHKFIKFTKAKTDIELSFIIRKDGSVGTIKVIQSSSLAKDKEAIRLLKDGPKWIFVPNTANQGQIKFSF</sequence>
<proteinExistence type="predicted"/>
<gene>
    <name evidence="2" type="ORF">FA045_06855</name>
</gene>
<dbReference type="SUPFAM" id="SSF49464">
    <property type="entry name" value="Carboxypeptidase regulatory domain-like"/>
    <property type="match status" value="1"/>
</dbReference>
<dbReference type="Gene3D" id="2.60.40.1120">
    <property type="entry name" value="Carboxypeptidase-like, regulatory domain"/>
    <property type="match status" value="1"/>
</dbReference>
<dbReference type="EMBL" id="SWBO01000003">
    <property type="protein sequence ID" value="TKC01961.1"/>
    <property type="molecule type" value="Genomic_DNA"/>
</dbReference>
<feature type="transmembrane region" description="Helical" evidence="1">
    <location>
        <begin position="87"/>
        <end position="106"/>
    </location>
</feature>
<dbReference type="Proteomes" id="UP000310477">
    <property type="component" value="Unassembled WGS sequence"/>
</dbReference>
<keyword evidence="1" id="KW-1133">Transmembrane helix</keyword>
<keyword evidence="1" id="KW-0472">Membrane</keyword>
<keyword evidence="3" id="KW-1185">Reference proteome</keyword>
<organism evidence="2 3">
    <name type="scientific">Pedobacter cryotolerans</name>
    <dbReference type="NCBI Taxonomy" id="2571270"/>
    <lineage>
        <taxon>Bacteria</taxon>
        <taxon>Pseudomonadati</taxon>
        <taxon>Bacteroidota</taxon>
        <taxon>Sphingobacteriia</taxon>
        <taxon>Sphingobacteriales</taxon>
        <taxon>Sphingobacteriaceae</taxon>
        <taxon>Pedobacter</taxon>
    </lineage>
</organism>
<comment type="caution">
    <text evidence="2">The sequence shown here is derived from an EMBL/GenBank/DDBJ whole genome shotgun (WGS) entry which is preliminary data.</text>
</comment>
<keyword evidence="1" id="KW-0812">Transmembrane</keyword>
<accession>A0A4U1C8Q6</accession>
<dbReference type="RefSeq" id="WP_136875835.1">
    <property type="nucleotide sequence ID" value="NZ_SWBO01000003.1"/>
</dbReference>
<dbReference type="OrthoDB" id="1112758at2"/>
<evidence type="ECO:0000313" key="3">
    <source>
        <dbReference type="Proteomes" id="UP000310477"/>
    </source>
</evidence>
<dbReference type="Pfam" id="PF13715">
    <property type="entry name" value="CarbopepD_reg_2"/>
    <property type="match status" value="1"/>
</dbReference>